<proteinExistence type="predicted"/>
<dbReference type="GO" id="GO:0006338">
    <property type="term" value="P:chromatin remodeling"/>
    <property type="evidence" value="ECO:0007669"/>
    <property type="project" value="InterPro"/>
</dbReference>
<comment type="caution">
    <text evidence="2">The sequence shown here is derived from an EMBL/GenBank/DDBJ whole genome shotgun (WGS) entry which is preliminary data.</text>
</comment>
<evidence type="ECO:0000256" key="1">
    <source>
        <dbReference type="SAM" id="MobiDB-lite"/>
    </source>
</evidence>
<evidence type="ECO:0000313" key="3">
    <source>
        <dbReference type="Proteomes" id="UP000824998"/>
    </source>
</evidence>
<name>A0A9P7YF77_9HELO</name>
<feature type="region of interest" description="Disordered" evidence="1">
    <location>
        <begin position="275"/>
        <end position="297"/>
    </location>
</feature>
<feature type="compositionally biased region" description="Pro residues" evidence="1">
    <location>
        <begin position="92"/>
        <end position="103"/>
    </location>
</feature>
<gene>
    <name evidence="2" type="ORF">BJ875DRAFT_467278</name>
</gene>
<reference evidence="2" key="1">
    <citation type="journal article" date="2021" name="IMA Fungus">
        <title>Genomic characterization of three marine fungi, including Emericellopsis atlantica sp. nov. with signatures of a generalist lifestyle and marine biomass degradation.</title>
        <authorList>
            <person name="Hagestad O.C."/>
            <person name="Hou L."/>
            <person name="Andersen J.H."/>
            <person name="Hansen E.H."/>
            <person name="Altermark B."/>
            <person name="Li C."/>
            <person name="Kuhnert E."/>
            <person name="Cox R.J."/>
            <person name="Crous P.W."/>
            <person name="Spatafora J.W."/>
            <person name="Lail K."/>
            <person name="Amirebrahimi M."/>
            <person name="Lipzen A."/>
            <person name="Pangilinan J."/>
            <person name="Andreopoulos W."/>
            <person name="Hayes R.D."/>
            <person name="Ng V."/>
            <person name="Grigoriev I.V."/>
            <person name="Jackson S.A."/>
            <person name="Sutton T.D.S."/>
            <person name="Dobson A.D.W."/>
            <person name="Rama T."/>
        </authorList>
    </citation>
    <scope>NUCLEOTIDE SEQUENCE</scope>
    <source>
        <strain evidence="2">TRa018bII</strain>
    </source>
</reference>
<dbReference type="Pfam" id="PF08193">
    <property type="entry name" value="INO80_Ies4"/>
    <property type="match status" value="1"/>
</dbReference>
<sequence length="297" mass="30699">MAPPSKSSTAAGARRKSSKGPLMVVLKLSPKRLRAFLPSPIKEEVKEEKEPSPAKDSPSSSSNSNTIPVASSSNGDNKTESNAGTPAAAGTPVPPSLMPPPPTEGAKKKGTKRSAAVALGADGLPIPKIRGKPGPKKKARLEDGSIDHSQTAPRAANGTAHKLGPKANQGAINAGLRALDRSGKPCRKWQKGGFTLKSFTGIVWEIPRWKAPPRVKVEGTQDGSTSGDSQKENKGSQIESEKSNSAVDIVMASSPVSTPSAPPEPFLVEAIKVEPPAASEAPEVPVAEPTIEVTAAT</sequence>
<dbReference type="InterPro" id="IPR013175">
    <property type="entry name" value="INO80_su_Ies4"/>
</dbReference>
<evidence type="ECO:0000313" key="2">
    <source>
        <dbReference type="EMBL" id="KAG9232301.1"/>
    </source>
</evidence>
<dbReference type="PANTHER" id="PTHR28061">
    <property type="entry name" value="INO EIGHTY SUBUNIT 4"/>
    <property type="match status" value="1"/>
</dbReference>
<dbReference type="AlphaFoldDB" id="A0A9P7YF77"/>
<feature type="region of interest" description="Disordered" evidence="1">
    <location>
        <begin position="210"/>
        <end position="261"/>
    </location>
</feature>
<keyword evidence="3" id="KW-1185">Reference proteome</keyword>
<dbReference type="GO" id="GO:0031011">
    <property type="term" value="C:Ino80 complex"/>
    <property type="evidence" value="ECO:0007669"/>
    <property type="project" value="InterPro"/>
</dbReference>
<dbReference type="PANTHER" id="PTHR28061:SF1">
    <property type="entry name" value="INO80 COMPLEX SUBUNIT 4"/>
    <property type="match status" value="1"/>
</dbReference>
<dbReference type="OrthoDB" id="4093188at2759"/>
<dbReference type="EMBL" id="MU251556">
    <property type="protein sequence ID" value="KAG9232301.1"/>
    <property type="molecule type" value="Genomic_DNA"/>
</dbReference>
<dbReference type="Proteomes" id="UP000824998">
    <property type="component" value="Unassembled WGS sequence"/>
</dbReference>
<feature type="region of interest" description="Disordered" evidence="1">
    <location>
        <begin position="1"/>
        <end position="169"/>
    </location>
</feature>
<feature type="compositionally biased region" description="Basic and acidic residues" evidence="1">
    <location>
        <begin position="41"/>
        <end position="53"/>
    </location>
</feature>
<feature type="compositionally biased region" description="Basic residues" evidence="1">
    <location>
        <begin position="129"/>
        <end position="139"/>
    </location>
</feature>
<feature type="compositionally biased region" description="Basic and acidic residues" evidence="1">
    <location>
        <begin position="229"/>
        <end position="242"/>
    </location>
</feature>
<accession>A0A9P7YF77</accession>
<organism evidence="2 3">
    <name type="scientific">Amylocarpus encephaloides</name>
    <dbReference type="NCBI Taxonomy" id="45428"/>
    <lineage>
        <taxon>Eukaryota</taxon>
        <taxon>Fungi</taxon>
        <taxon>Dikarya</taxon>
        <taxon>Ascomycota</taxon>
        <taxon>Pezizomycotina</taxon>
        <taxon>Leotiomycetes</taxon>
        <taxon>Helotiales</taxon>
        <taxon>Helotiales incertae sedis</taxon>
        <taxon>Amylocarpus</taxon>
    </lineage>
</organism>
<feature type="compositionally biased region" description="Low complexity" evidence="1">
    <location>
        <begin position="54"/>
        <end position="73"/>
    </location>
</feature>
<feature type="compositionally biased region" description="Polar residues" evidence="1">
    <location>
        <begin position="1"/>
        <end position="10"/>
    </location>
</feature>
<protein>
    <submittedName>
        <fullName evidence="2">INO80 complex, subunit Ies4</fullName>
    </submittedName>
</protein>